<dbReference type="EMBL" id="RRZD01000030">
    <property type="protein sequence ID" value="MBE0401858.1"/>
    <property type="molecule type" value="Genomic_DNA"/>
</dbReference>
<dbReference type="RefSeq" id="WP_192536299.1">
    <property type="nucleotide sequence ID" value="NZ_CP189763.1"/>
</dbReference>
<evidence type="ECO:0000313" key="2">
    <source>
        <dbReference type="Proteomes" id="UP001645039"/>
    </source>
</evidence>
<organism evidence="1 2">
    <name type="scientific">Halomonas casei</name>
    <dbReference type="NCBI Taxonomy" id="2742613"/>
    <lineage>
        <taxon>Bacteria</taxon>
        <taxon>Pseudomonadati</taxon>
        <taxon>Pseudomonadota</taxon>
        <taxon>Gammaproteobacteria</taxon>
        <taxon>Oceanospirillales</taxon>
        <taxon>Halomonadaceae</taxon>
        <taxon>Halomonas</taxon>
    </lineage>
</organism>
<gene>
    <name evidence="1" type="ORF">EI168_17395</name>
</gene>
<evidence type="ECO:0000313" key="1">
    <source>
        <dbReference type="EMBL" id="MBE0401858.1"/>
    </source>
</evidence>
<sequence>MSKKTYPRSMQRPFSSPRTLPVIVGGFPLQRDDLREEGTQLLAVWGTEQDALLAPLENIEVHLPGTWRAMGSMA</sequence>
<name>A0ABR9F5V4_9GAMM</name>
<protein>
    <submittedName>
        <fullName evidence="1">Uncharacterized protein</fullName>
    </submittedName>
</protein>
<proteinExistence type="predicted"/>
<comment type="caution">
    <text evidence="1">The sequence shown here is derived from an EMBL/GenBank/DDBJ whole genome shotgun (WGS) entry which is preliminary data.</text>
</comment>
<dbReference type="Proteomes" id="UP001645039">
    <property type="component" value="Unassembled WGS sequence"/>
</dbReference>
<reference evidence="1 2" key="1">
    <citation type="submission" date="2020-07" db="EMBL/GenBank/DDBJ databases">
        <title>Halophilic bacteria isolated from french cheeses.</title>
        <authorList>
            <person name="Kothe C.I."/>
            <person name="Farah-Kraiem B."/>
            <person name="Renault P."/>
            <person name="Dridi B."/>
        </authorList>
    </citation>
    <scope>NUCLEOTIDE SEQUENCE [LARGE SCALE GENOMIC DNA]</scope>
    <source>
        <strain evidence="1 2">FME1</strain>
    </source>
</reference>
<accession>A0ABR9F5V4</accession>
<keyword evidence="2" id="KW-1185">Reference proteome</keyword>